<protein>
    <submittedName>
        <fullName evidence="2">Uncharacterized protein</fullName>
    </submittedName>
</protein>
<evidence type="ECO:0000256" key="1">
    <source>
        <dbReference type="SAM" id="MobiDB-lite"/>
    </source>
</evidence>
<feature type="region of interest" description="Disordered" evidence="1">
    <location>
        <begin position="202"/>
        <end position="227"/>
    </location>
</feature>
<reference evidence="2 3" key="1">
    <citation type="submission" date="2016-06" db="EMBL/GenBank/DDBJ databases">
        <title>Genome sequence of halotolerant plant growth promoting strain of Halomonas elongata HEK1 isolated from salterns of Rann of Kutch, Gujarat, India.</title>
        <authorList>
            <person name="Gaba S."/>
            <person name="Singh R.N."/>
            <person name="Abrol S."/>
            <person name="Kaushik R."/>
            <person name="Saxena A.K."/>
        </authorList>
    </citation>
    <scope>NUCLEOTIDE SEQUENCE [LARGE SCALE GENOMIC DNA]</scope>
    <source>
        <strain evidence="2 3">HEK1</strain>
    </source>
</reference>
<feature type="region of interest" description="Disordered" evidence="1">
    <location>
        <begin position="152"/>
        <end position="173"/>
    </location>
</feature>
<dbReference type="Proteomes" id="UP000092504">
    <property type="component" value="Unassembled WGS sequence"/>
</dbReference>
<name>A0A1B8P3Z3_HALEL</name>
<sequence length="244" mass="27015">MPLTRQDAEDLLDQLYATAEVLGNEIKPAAASLMIRDLRDYDRPEIEQALARCRSEITGRLTLAAILERMPTANAHLTANEAWSIVLESQDENATIIWTDEIAKAAGVANPILEAGDKVGARMAFIAAYEREVAASKAEGREVRWWPSLGDSKEQRREAIEQGVKDGRLPAPKVEHLLPAPEKPEDEAGSNPENVQAMLQQLRDTLNTSNEQAAEQRRQEEVETERRRAELIAQAEQRMAGGAA</sequence>
<evidence type="ECO:0000313" key="2">
    <source>
        <dbReference type="EMBL" id="OBX36957.1"/>
    </source>
</evidence>
<feature type="compositionally biased region" description="Basic and acidic residues" evidence="1">
    <location>
        <begin position="214"/>
        <end position="227"/>
    </location>
</feature>
<accession>A0A1B8P3Z3</accession>
<organism evidence="2 3">
    <name type="scientific">Halomonas elongata</name>
    <dbReference type="NCBI Taxonomy" id="2746"/>
    <lineage>
        <taxon>Bacteria</taxon>
        <taxon>Pseudomonadati</taxon>
        <taxon>Pseudomonadota</taxon>
        <taxon>Gammaproteobacteria</taxon>
        <taxon>Oceanospirillales</taxon>
        <taxon>Halomonadaceae</taxon>
        <taxon>Halomonas</taxon>
    </lineage>
</organism>
<comment type="caution">
    <text evidence="2">The sequence shown here is derived from an EMBL/GenBank/DDBJ whole genome shotgun (WGS) entry which is preliminary data.</text>
</comment>
<dbReference type="EMBL" id="MAJD01000001">
    <property type="protein sequence ID" value="OBX36957.1"/>
    <property type="molecule type" value="Genomic_DNA"/>
</dbReference>
<gene>
    <name evidence="2" type="ORF">A8U91_01305</name>
</gene>
<dbReference type="AlphaFoldDB" id="A0A1B8P3Z3"/>
<evidence type="ECO:0000313" key="3">
    <source>
        <dbReference type="Proteomes" id="UP000092504"/>
    </source>
</evidence>
<proteinExistence type="predicted"/>
<dbReference type="PATRIC" id="fig|2746.7.peg.1347"/>